<accession>A0A9P5NIS3</accession>
<protein>
    <recommendedName>
        <fullName evidence="3">Reverse transcriptase</fullName>
    </recommendedName>
</protein>
<dbReference type="EMBL" id="JADNYJ010000089">
    <property type="protein sequence ID" value="KAF8887619.1"/>
    <property type="molecule type" value="Genomic_DNA"/>
</dbReference>
<keyword evidence="2" id="KW-1185">Reference proteome</keyword>
<evidence type="ECO:0008006" key="3">
    <source>
        <dbReference type="Google" id="ProtNLM"/>
    </source>
</evidence>
<dbReference type="Proteomes" id="UP000724874">
    <property type="component" value="Unassembled WGS sequence"/>
</dbReference>
<dbReference type="OrthoDB" id="2742885at2759"/>
<reference evidence="1" key="1">
    <citation type="submission" date="2020-11" db="EMBL/GenBank/DDBJ databases">
        <authorList>
            <consortium name="DOE Joint Genome Institute"/>
            <person name="Ahrendt S."/>
            <person name="Riley R."/>
            <person name="Andreopoulos W."/>
            <person name="LaButti K."/>
            <person name="Pangilinan J."/>
            <person name="Ruiz-duenas F.J."/>
            <person name="Barrasa J.M."/>
            <person name="Sanchez-Garcia M."/>
            <person name="Camarero S."/>
            <person name="Miyauchi S."/>
            <person name="Serrano A."/>
            <person name="Linde D."/>
            <person name="Babiker R."/>
            <person name="Drula E."/>
            <person name="Ayuso-Fernandez I."/>
            <person name="Pacheco R."/>
            <person name="Padilla G."/>
            <person name="Ferreira P."/>
            <person name="Barriuso J."/>
            <person name="Kellner H."/>
            <person name="Castanera R."/>
            <person name="Alfaro M."/>
            <person name="Ramirez L."/>
            <person name="Pisabarro A.G."/>
            <person name="Kuo A."/>
            <person name="Tritt A."/>
            <person name="Lipzen A."/>
            <person name="He G."/>
            <person name="Yan M."/>
            <person name="Ng V."/>
            <person name="Cullen D."/>
            <person name="Martin F."/>
            <person name="Rosso M.-N."/>
            <person name="Henrissat B."/>
            <person name="Hibbett D."/>
            <person name="Martinez A.T."/>
            <person name="Grigoriev I.V."/>
        </authorList>
    </citation>
    <scope>NUCLEOTIDE SEQUENCE</scope>
    <source>
        <strain evidence="1">AH 44721</strain>
    </source>
</reference>
<dbReference type="PANTHER" id="PTHR19446">
    <property type="entry name" value="REVERSE TRANSCRIPTASES"/>
    <property type="match status" value="1"/>
</dbReference>
<gene>
    <name evidence="1" type="ORF">CPB84DRAFT_1749676</name>
</gene>
<sequence length="240" mass="27879">MKSNNEGVPLEPILMWPDVLEVIRGMNHNTSPGRSQGQNYKPTYYLEELSGRGPRKAVWNLLSKVWNDEEIPVAWEENIIVSLFKGKDPEMPTNYRPITLISILQKILTGVITKFTYKHMAISDLFDENQGGYTTFVVFIDLVKAYDKVLLELALEVRMVILMNFGKVFAKVTPLTRSEHLTETLHPALMAHYMDYCMLMIYLKAFLEEFEDWCKYWWMEMLLPKERLKGQTMNGSVRGA</sequence>
<comment type="caution">
    <text evidence="1">The sequence shown here is derived from an EMBL/GenBank/DDBJ whole genome shotgun (WGS) entry which is preliminary data.</text>
</comment>
<proteinExistence type="predicted"/>
<evidence type="ECO:0000313" key="2">
    <source>
        <dbReference type="Proteomes" id="UP000724874"/>
    </source>
</evidence>
<dbReference type="AlphaFoldDB" id="A0A9P5NIS3"/>
<name>A0A9P5NIS3_GYMJU</name>
<organism evidence="1 2">
    <name type="scientific">Gymnopilus junonius</name>
    <name type="common">Spectacular rustgill mushroom</name>
    <name type="synonym">Gymnopilus spectabilis subsp. junonius</name>
    <dbReference type="NCBI Taxonomy" id="109634"/>
    <lineage>
        <taxon>Eukaryota</taxon>
        <taxon>Fungi</taxon>
        <taxon>Dikarya</taxon>
        <taxon>Basidiomycota</taxon>
        <taxon>Agaricomycotina</taxon>
        <taxon>Agaricomycetes</taxon>
        <taxon>Agaricomycetidae</taxon>
        <taxon>Agaricales</taxon>
        <taxon>Agaricineae</taxon>
        <taxon>Hymenogastraceae</taxon>
        <taxon>Gymnopilus</taxon>
    </lineage>
</organism>
<evidence type="ECO:0000313" key="1">
    <source>
        <dbReference type="EMBL" id="KAF8887619.1"/>
    </source>
</evidence>